<dbReference type="AlphaFoldDB" id="A0A2T0T8K1"/>
<dbReference type="OrthoDB" id="2082687at2"/>
<dbReference type="RefSeq" id="WP_106137165.1">
    <property type="nucleotide sequence ID" value="NZ_PVTE01000005.1"/>
</dbReference>
<evidence type="ECO:0000313" key="1">
    <source>
        <dbReference type="EMBL" id="PRY41964.1"/>
    </source>
</evidence>
<name>A0A2T0T8K1_9BACT</name>
<comment type="caution">
    <text evidence="1">The sequence shown here is derived from an EMBL/GenBank/DDBJ whole genome shotgun (WGS) entry which is preliminary data.</text>
</comment>
<evidence type="ECO:0000313" key="2">
    <source>
        <dbReference type="Proteomes" id="UP000238375"/>
    </source>
</evidence>
<reference evidence="1 2" key="1">
    <citation type="submission" date="2018-03" db="EMBL/GenBank/DDBJ databases">
        <title>Genomic Encyclopedia of Archaeal and Bacterial Type Strains, Phase II (KMG-II): from individual species to whole genera.</title>
        <authorList>
            <person name="Goeker M."/>
        </authorList>
    </citation>
    <scope>NUCLEOTIDE SEQUENCE [LARGE SCALE GENOMIC DNA]</scope>
    <source>
        <strain evidence="1 2">DSM 28354</strain>
    </source>
</reference>
<proteinExistence type="predicted"/>
<gene>
    <name evidence="1" type="ORF">CLV58_105166</name>
</gene>
<dbReference type="EMBL" id="PVTE01000005">
    <property type="protein sequence ID" value="PRY41964.1"/>
    <property type="molecule type" value="Genomic_DNA"/>
</dbReference>
<accession>A0A2T0T8K1</accession>
<protein>
    <submittedName>
        <fullName evidence="1">Uncharacterized protein</fullName>
    </submittedName>
</protein>
<sequence>MIQAIFITQPASGEHREKIIDVPFREHVIRPWSWVLFCKDDYTEWVACLHGGENAYRHVDVVGTLAFVIADGQGYFIDGQTEELIYYTAESTIRSVVADDQNGLFAYTSDEGDLLVIDQSFVPRPVSLPFQFYTIKLEKIAGKFLVVTYEDRTTNEFKTAWVDMTEAGATR</sequence>
<keyword evidence="2" id="KW-1185">Reference proteome</keyword>
<dbReference type="Proteomes" id="UP000238375">
    <property type="component" value="Unassembled WGS sequence"/>
</dbReference>
<organism evidence="1 2">
    <name type="scientific">Spirosoma oryzae</name>
    <dbReference type="NCBI Taxonomy" id="1469603"/>
    <lineage>
        <taxon>Bacteria</taxon>
        <taxon>Pseudomonadati</taxon>
        <taxon>Bacteroidota</taxon>
        <taxon>Cytophagia</taxon>
        <taxon>Cytophagales</taxon>
        <taxon>Cytophagaceae</taxon>
        <taxon>Spirosoma</taxon>
    </lineage>
</organism>